<evidence type="ECO:0000313" key="5">
    <source>
        <dbReference type="EMBL" id="PRY83570.1"/>
    </source>
</evidence>
<comment type="subcellular location">
    <subcellularLocation>
        <location evidence="1">Secreted</location>
    </subcellularLocation>
</comment>
<evidence type="ECO:0000259" key="4">
    <source>
        <dbReference type="Pfam" id="PF13403"/>
    </source>
</evidence>
<dbReference type="InterPro" id="IPR050557">
    <property type="entry name" value="RTX_toxin/Mannuronan_C5-epim"/>
</dbReference>
<protein>
    <submittedName>
        <fullName evidence="5">Ca2+-binding RTX toxin-like protein</fullName>
    </submittedName>
</protein>
<dbReference type="Proteomes" id="UP000238392">
    <property type="component" value="Unassembled WGS sequence"/>
</dbReference>
<dbReference type="GO" id="GO:0005576">
    <property type="term" value="C:extracellular region"/>
    <property type="evidence" value="ECO:0007669"/>
    <property type="project" value="UniProtKB-SubCell"/>
</dbReference>
<reference evidence="5 6" key="1">
    <citation type="submission" date="2018-03" db="EMBL/GenBank/DDBJ databases">
        <title>Genomic Encyclopedia of Archaeal and Bacterial Type Strains, Phase II (KMG-II): from individual species to whole genera.</title>
        <authorList>
            <person name="Goeker M."/>
        </authorList>
    </citation>
    <scope>NUCLEOTIDE SEQUENCE [LARGE SCALE GENOMIC DNA]</scope>
    <source>
        <strain evidence="5 6">DSM 100212</strain>
    </source>
</reference>
<dbReference type="PROSITE" id="PS00330">
    <property type="entry name" value="HEMOLYSIN_CALCIUM"/>
    <property type="match status" value="4"/>
</dbReference>
<dbReference type="InterPro" id="IPR028992">
    <property type="entry name" value="Hedgehog/Intein_dom"/>
</dbReference>
<organism evidence="5 6">
    <name type="scientific">Donghicola tyrosinivorans</name>
    <dbReference type="NCBI Taxonomy" id="1652492"/>
    <lineage>
        <taxon>Bacteria</taxon>
        <taxon>Pseudomonadati</taxon>
        <taxon>Pseudomonadota</taxon>
        <taxon>Alphaproteobacteria</taxon>
        <taxon>Rhodobacterales</taxon>
        <taxon>Roseobacteraceae</taxon>
        <taxon>Donghicola</taxon>
    </lineage>
</organism>
<dbReference type="RefSeq" id="WP_170108127.1">
    <property type="nucleotide sequence ID" value="NZ_PVTQ01000030.1"/>
</dbReference>
<feature type="compositionally biased region" description="Gly residues" evidence="3">
    <location>
        <begin position="357"/>
        <end position="378"/>
    </location>
</feature>
<dbReference type="InterPro" id="IPR011049">
    <property type="entry name" value="Serralysin-like_metalloprot_C"/>
</dbReference>
<evidence type="ECO:0000313" key="6">
    <source>
        <dbReference type="Proteomes" id="UP000238392"/>
    </source>
</evidence>
<dbReference type="InterPro" id="IPR036844">
    <property type="entry name" value="Hint_dom_sf"/>
</dbReference>
<evidence type="ECO:0000256" key="3">
    <source>
        <dbReference type="SAM" id="MobiDB-lite"/>
    </source>
</evidence>
<evidence type="ECO:0000256" key="1">
    <source>
        <dbReference type="ARBA" id="ARBA00004613"/>
    </source>
</evidence>
<name>A0A2T0WA45_9RHOB</name>
<dbReference type="PANTHER" id="PTHR38340">
    <property type="entry name" value="S-LAYER PROTEIN"/>
    <property type="match status" value="1"/>
</dbReference>
<dbReference type="GO" id="GO:0005509">
    <property type="term" value="F:calcium ion binding"/>
    <property type="evidence" value="ECO:0007669"/>
    <property type="project" value="InterPro"/>
</dbReference>
<dbReference type="InterPro" id="IPR018511">
    <property type="entry name" value="Hemolysin-typ_Ca-bd_CS"/>
</dbReference>
<dbReference type="SUPFAM" id="SSF51294">
    <property type="entry name" value="Hedgehog/intein (Hint) domain"/>
    <property type="match status" value="1"/>
</dbReference>
<dbReference type="SUPFAM" id="SSF51120">
    <property type="entry name" value="beta-Roll"/>
    <property type="match status" value="2"/>
</dbReference>
<keyword evidence="2" id="KW-0964">Secreted</keyword>
<feature type="region of interest" description="Disordered" evidence="3">
    <location>
        <begin position="357"/>
        <end position="398"/>
    </location>
</feature>
<dbReference type="InterPro" id="IPR001343">
    <property type="entry name" value="Hemolysn_Ca-bd"/>
</dbReference>
<comment type="caution">
    <text evidence="5">The sequence shown here is derived from an EMBL/GenBank/DDBJ whole genome shotgun (WGS) entry which is preliminary data.</text>
</comment>
<feature type="domain" description="Hedgehog/Intein (Hint)" evidence="4">
    <location>
        <begin position="481"/>
        <end position="627"/>
    </location>
</feature>
<evidence type="ECO:0000256" key="2">
    <source>
        <dbReference type="ARBA" id="ARBA00022525"/>
    </source>
</evidence>
<sequence>MASTLDVTGNLYSFNGTLAQLFSLTVMPSLASVSGSISITEDNGVLTSGETGSLTINGTSQSVDYEGVASFNSYSLIGTLLGTLLGSTDAAVFTTASGEVYLYAPDGFPALSGIATTITLNTTASYDLAPDTAGVDGTSGDDTMLVGYTDAGGDKITNYDAGFLGIGYQSGNDSIYGYAGNDSINAGSGNDLVSGGTGDDTLLGADGNDTLYGDEGNDSIDGGAGNDRIYGGADNDTISGGLGKDTVYAGDGDDTWLAGGTDSGTDQVYLEGGDDVAEVGYFTSGDGTEVLDGSDGSDTLAFDGAVVDGFNLGITLNDDGTATNSGFGTTVLNFENVRGNSGANQITGNSYDNELIGAGGQDTLSGGGGNDTLDGGTGNDTLSGGDGDDVLIGGAGADSQTGGAGNDTFIIGSAAHANGDVITGGTGPDDTADQDKIDLSALDPSSYTINAVEDPNDSGAKMGTVNFTTGEVLTFSGIEIICFCDGTEILTIDGPTKVEDLEEADLVLTMDNGYQSVRWIGCKALSSADLDASEKLRPIRIAAGALGHGTPAKDLMVSRQHRVLLRSSIAARMFGAEEVLVAAVKLVGLPGIEIANDVESVKYFHILFDRHEIIFSNGAATESLFTGPEALKAVSEDARAELLALFPDLAETTARVSARPIPTKGKSLKRLVARHAKNQKALVEKSLHSVQ</sequence>
<gene>
    <name evidence="5" type="ORF">CLV74_13021</name>
</gene>
<dbReference type="Gene3D" id="2.150.10.10">
    <property type="entry name" value="Serralysin-like metalloprotease, C-terminal"/>
    <property type="match status" value="4"/>
</dbReference>
<accession>A0A2T0WA45</accession>
<dbReference type="Pfam" id="PF13403">
    <property type="entry name" value="Hint_2"/>
    <property type="match status" value="1"/>
</dbReference>
<proteinExistence type="predicted"/>
<dbReference type="PRINTS" id="PR00313">
    <property type="entry name" value="CABNDNGRPT"/>
</dbReference>
<keyword evidence="6" id="KW-1185">Reference proteome</keyword>
<dbReference type="PANTHER" id="PTHR38340:SF1">
    <property type="entry name" value="S-LAYER PROTEIN"/>
    <property type="match status" value="1"/>
</dbReference>
<dbReference type="EMBL" id="PVTQ01000030">
    <property type="protein sequence ID" value="PRY83570.1"/>
    <property type="molecule type" value="Genomic_DNA"/>
</dbReference>
<dbReference type="AlphaFoldDB" id="A0A2T0WA45"/>
<dbReference type="Pfam" id="PF00353">
    <property type="entry name" value="HemolysinCabind"/>
    <property type="match status" value="5"/>
</dbReference>